<dbReference type="GO" id="GO:0006508">
    <property type="term" value="P:proteolysis"/>
    <property type="evidence" value="ECO:0007669"/>
    <property type="project" value="UniProtKB-KW"/>
</dbReference>
<comment type="subcellular location">
    <subcellularLocation>
        <location evidence="1">Membrane</location>
        <topology evidence="1">Multi-pass membrane protein</topology>
    </subcellularLocation>
</comment>
<keyword evidence="6" id="KW-0378">Hydrolase</keyword>
<dbReference type="InterPro" id="IPR003825">
    <property type="entry name" value="Colicin-V_CvpA"/>
</dbReference>
<evidence type="ECO:0000256" key="3">
    <source>
        <dbReference type="ARBA" id="ARBA00022989"/>
    </source>
</evidence>
<comment type="caution">
    <text evidence="6">The sequence shown here is derived from an EMBL/GenBank/DDBJ whole genome shotgun (WGS) entry which is preliminary data.</text>
</comment>
<evidence type="ECO:0000256" key="2">
    <source>
        <dbReference type="ARBA" id="ARBA00022692"/>
    </source>
</evidence>
<dbReference type="Pfam" id="PF13365">
    <property type="entry name" value="Trypsin_2"/>
    <property type="match status" value="1"/>
</dbReference>
<dbReference type="PANTHER" id="PTHR43019:SF23">
    <property type="entry name" value="PROTEASE DO-LIKE 5, CHLOROPLASTIC"/>
    <property type="match status" value="1"/>
</dbReference>
<keyword evidence="6" id="KW-0645">Protease</keyword>
<feature type="transmembrane region" description="Helical" evidence="5">
    <location>
        <begin position="27"/>
        <end position="47"/>
    </location>
</feature>
<evidence type="ECO:0000256" key="4">
    <source>
        <dbReference type="ARBA" id="ARBA00023136"/>
    </source>
</evidence>
<dbReference type="EMBL" id="VYUY01000006">
    <property type="protein sequence ID" value="KAA9134758.1"/>
    <property type="molecule type" value="Genomic_DNA"/>
</dbReference>
<dbReference type="RefSeq" id="WP_150892114.1">
    <property type="nucleotide sequence ID" value="NZ_VYUY01000006.1"/>
</dbReference>
<sequence length="393" mass="39265">MIAIALDVVCVLALVLALVQGIRRGLLASLGAIAGLALGGLAAWWLVPVVGRLVQAPEWRGWAILGVVAVLLFGGAVLGGAVGSALRRGADRIRLKWLDRALGAVVNVGVVGLALSLVGQSVAATGMPVVSEAVGSSTVLRTIDSVTPRPVDEALAQVRAIVIDDGLPRLGELFEALPSVTASPPVDLADPALSGAAQSVARIAGTAYSCGRSLTGTGFVVAPDRVVTNAHVVAGVAAPVVELPGRTAREGRVVYFDAGTDLAVIAVDGLDAGTLAVGENLPLGGSGVVQGYPYGGPFTMGSASVLSVGVVPVPDIYDSVSAPREVYALAADVRPGNSGGPLLDAAGDVVGVVFARADDGTEVGYAMTTAPLRPVADAAPTLSESVPTGSCVD</sequence>
<keyword evidence="7" id="KW-1185">Reference proteome</keyword>
<dbReference type="Pfam" id="PF02674">
    <property type="entry name" value="Colicin_V"/>
    <property type="match status" value="1"/>
</dbReference>
<dbReference type="InterPro" id="IPR009003">
    <property type="entry name" value="Peptidase_S1_PA"/>
</dbReference>
<feature type="transmembrane region" description="Helical" evidence="5">
    <location>
        <begin position="59"/>
        <end position="81"/>
    </location>
</feature>
<dbReference type="GO" id="GO:0009403">
    <property type="term" value="P:toxin biosynthetic process"/>
    <property type="evidence" value="ECO:0007669"/>
    <property type="project" value="InterPro"/>
</dbReference>
<evidence type="ECO:0000313" key="7">
    <source>
        <dbReference type="Proteomes" id="UP000326838"/>
    </source>
</evidence>
<dbReference type="Proteomes" id="UP000326838">
    <property type="component" value="Unassembled WGS sequence"/>
</dbReference>
<reference evidence="7" key="1">
    <citation type="submission" date="2019-09" db="EMBL/GenBank/DDBJ databases">
        <title>Mumia zhuanghuii sp. nov. isolated from the intestinal contents of plateau pika (Ochotona curzoniae) in the Qinghai-Tibet plateau of China.</title>
        <authorList>
            <person name="Tian Z."/>
        </authorList>
    </citation>
    <scope>NUCLEOTIDE SEQUENCE [LARGE SCALE GENOMIC DNA]</scope>
    <source>
        <strain evidence="7">L-033</strain>
    </source>
</reference>
<keyword evidence="4 5" id="KW-0472">Membrane</keyword>
<organism evidence="6 7">
    <name type="scientific">Microbacterium caowuchunii</name>
    <dbReference type="NCBI Taxonomy" id="2614638"/>
    <lineage>
        <taxon>Bacteria</taxon>
        <taxon>Bacillati</taxon>
        <taxon>Actinomycetota</taxon>
        <taxon>Actinomycetes</taxon>
        <taxon>Micrococcales</taxon>
        <taxon>Microbacteriaceae</taxon>
        <taxon>Microbacterium</taxon>
    </lineage>
</organism>
<accession>A0A5N0TJZ1</accession>
<proteinExistence type="predicted"/>
<feature type="transmembrane region" description="Helical" evidence="5">
    <location>
        <begin position="101"/>
        <end position="118"/>
    </location>
</feature>
<dbReference type="Gene3D" id="2.40.10.10">
    <property type="entry name" value="Trypsin-like serine proteases"/>
    <property type="match status" value="2"/>
</dbReference>
<name>A0A5N0TJZ1_9MICO</name>
<keyword evidence="2 5" id="KW-0812">Transmembrane</keyword>
<gene>
    <name evidence="6" type="ORF">F6B40_03365</name>
</gene>
<evidence type="ECO:0000313" key="6">
    <source>
        <dbReference type="EMBL" id="KAA9134758.1"/>
    </source>
</evidence>
<keyword evidence="3 5" id="KW-1133">Transmembrane helix</keyword>
<dbReference type="NCBIfam" id="NF033740">
    <property type="entry name" value="MarP_fam_protase"/>
    <property type="match status" value="1"/>
</dbReference>
<dbReference type="PANTHER" id="PTHR43019">
    <property type="entry name" value="SERINE ENDOPROTEASE DEGS"/>
    <property type="match status" value="1"/>
</dbReference>
<dbReference type="InterPro" id="IPR001940">
    <property type="entry name" value="Peptidase_S1C"/>
</dbReference>
<protein>
    <submittedName>
        <fullName evidence="6">MarP family serine protease</fullName>
    </submittedName>
</protein>
<dbReference type="GO" id="GO:0004252">
    <property type="term" value="F:serine-type endopeptidase activity"/>
    <property type="evidence" value="ECO:0007669"/>
    <property type="project" value="InterPro"/>
</dbReference>
<evidence type="ECO:0000256" key="1">
    <source>
        <dbReference type="ARBA" id="ARBA00004141"/>
    </source>
</evidence>
<dbReference type="InterPro" id="IPR047680">
    <property type="entry name" value="MarP-like"/>
</dbReference>
<dbReference type="PRINTS" id="PR00834">
    <property type="entry name" value="PROTEASES2C"/>
</dbReference>
<dbReference type="AlphaFoldDB" id="A0A5N0TJZ1"/>
<evidence type="ECO:0000256" key="5">
    <source>
        <dbReference type="SAM" id="Phobius"/>
    </source>
</evidence>
<dbReference type="SUPFAM" id="SSF50494">
    <property type="entry name" value="Trypsin-like serine proteases"/>
    <property type="match status" value="1"/>
</dbReference>
<dbReference type="GO" id="GO:0016020">
    <property type="term" value="C:membrane"/>
    <property type="evidence" value="ECO:0007669"/>
    <property type="project" value="UniProtKB-SubCell"/>
</dbReference>
<dbReference type="InterPro" id="IPR043504">
    <property type="entry name" value="Peptidase_S1_PA_chymotrypsin"/>
</dbReference>